<keyword evidence="2" id="KW-0812">Transmembrane</keyword>
<dbReference type="EMBL" id="CP071182">
    <property type="protein sequence ID" value="QSO48295.1"/>
    <property type="molecule type" value="Genomic_DNA"/>
</dbReference>
<keyword evidence="4" id="KW-0418">Kinase</keyword>
<accession>A0A9X7W0R7</accession>
<keyword evidence="2" id="KW-1133">Transmembrane helix</keyword>
<dbReference type="SUPFAM" id="SSF56112">
    <property type="entry name" value="Protein kinase-like (PK-like)"/>
    <property type="match status" value="1"/>
</dbReference>
<evidence type="ECO:0000259" key="3">
    <source>
        <dbReference type="PROSITE" id="PS50011"/>
    </source>
</evidence>
<dbReference type="PANTHER" id="PTHR10566">
    <property type="entry name" value="CHAPERONE-ACTIVITY OF BC1 COMPLEX CABC1 -RELATED"/>
    <property type="match status" value="1"/>
</dbReference>
<name>A0A9X7W0R7_9BACL</name>
<gene>
    <name evidence="4" type="ORF">JZ786_04700</name>
</gene>
<dbReference type="AlphaFoldDB" id="A0A9X7W0R7"/>
<dbReference type="InterPro" id="IPR004147">
    <property type="entry name" value="ABC1_dom"/>
</dbReference>
<comment type="similarity">
    <text evidence="1">Belongs to the protein kinase superfamily. ADCK protein kinase family.</text>
</comment>
<feature type="transmembrane region" description="Helical" evidence="2">
    <location>
        <begin position="546"/>
        <end position="565"/>
    </location>
</feature>
<dbReference type="GO" id="GO:0004672">
    <property type="term" value="F:protein kinase activity"/>
    <property type="evidence" value="ECO:0007669"/>
    <property type="project" value="InterPro"/>
</dbReference>
<sequence>MWRQITRSLRIFLLALSFLLDYRRIRRAHRKFSGARLEEAEARVYARSGARVRRAALRLEGLIIKVGQFLSARADVLPLAFTKELTQLQDAVPGAPFAKISPIIEAELGAQISAVFTVFDENPIAAASLGQVHKAVLQDGQAVAVKVLRPGIERLADIDLRALLRIVRVMHRFTKTGKRLRVLDIYEEFRRNVFKELDYRAEAEHLKRFAKQFKDRPQIVVPRLHEEYISRRVLVMEFIQGTKITDVSTIKGNGVDPHRIVNAFVDAYLEQMLVYGFVHLDPHPGNLFVLDDGRVCFLDFGMMAELPPNEVSAFARLVRAALVRDLDTVVVCMDELGFLQATADRQFLKRALGVVLDRLSGVQLQKGPELDKFIDDFQNFLHDEPLVLQAKFMFLGRAIGMSAGVATQLDPNIDWMNILEKRALPMLNKLLDETSNNGKGNLHKTATDLVRRLFGEKAAIAADVILSQVEETGAATVRLPQTLERVLKQAEQGDLSIRLDLQEALYRIERQERLLVRGVWVLCTCVSGIAGLYLQARTAYMEADAAFAATGIFALLTIMNILTMLQTRRRRRRLRHNRH</sequence>
<evidence type="ECO:0000256" key="1">
    <source>
        <dbReference type="ARBA" id="ARBA00009670"/>
    </source>
</evidence>
<dbReference type="InterPro" id="IPR050154">
    <property type="entry name" value="UbiB_kinase"/>
</dbReference>
<dbReference type="KEGG" id="afx:JZ786_04700"/>
<evidence type="ECO:0000313" key="4">
    <source>
        <dbReference type="EMBL" id="QSO48295.1"/>
    </source>
</evidence>
<feature type="domain" description="Protein kinase" evidence="3">
    <location>
        <begin position="118"/>
        <end position="514"/>
    </location>
</feature>
<dbReference type="CDD" id="cd05121">
    <property type="entry name" value="ABC1_ADCK3-like"/>
    <property type="match status" value="1"/>
</dbReference>
<keyword evidence="5" id="KW-1185">Reference proteome</keyword>
<reference evidence="4 5" key="1">
    <citation type="submission" date="2021-02" db="EMBL/GenBank/DDBJ databases">
        <title>Alicyclobacillus curvatus sp. nov. and Alicyclobacillus mengziensis sp. nov., two acidophilic bacteria isolated from acid mine drainage.</title>
        <authorList>
            <person name="Huang Y."/>
        </authorList>
    </citation>
    <scope>NUCLEOTIDE SEQUENCE [LARGE SCALE GENOMIC DNA]</scope>
    <source>
        <strain evidence="4 5">S30H14</strain>
    </source>
</reference>
<feature type="transmembrane region" description="Helical" evidence="2">
    <location>
        <begin position="514"/>
        <end position="534"/>
    </location>
</feature>
<proteinExistence type="inferred from homology"/>
<keyword evidence="2" id="KW-0472">Membrane</keyword>
<protein>
    <submittedName>
        <fullName evidence="4">AarF/ABC1/UbiB kinase family protein</fullName>
    </submittedName>
</protein>
<dbReference type="Proteomes" id="UP000663505">
    <property type="component" value="Chromosome"/>
</dbReference>
<dbReference type="PANTHER" id="PTHR10566:SF113">
    <property type="entry name" value="PROTEIN ACTIVITY OF BC1 COMPLEX KINASE 7, CHLOROPLASTIC"/>
    <property type="match status" value="1"/>
</dbReference>
<dbReference type="Pfam" id="PF03109">
    <property type="entry name" value="ABC1"/>
    <property type="match status" value="1"/>
</dbReference>
<dbReference type="PROSITE" id="PS50011">
    <property type="entry name" value="PROTEIN_KINASE_DOM"/>
    <property type="match status" value="1"/>
</dbReference>
<dbReference type="Gene3D" id="1.10.510.10">
    <property type="entry name" value="Transferase(Phosphotransferase) domain 1"/>
    <property type="match status" value="1"/>
</dbReference>
<keyword evidence="4" id="KW-0808">Transferase</keyword>
<organism evidence="4 5">
    <name type="scientific">Alicyclobacillus mengziensis</name>
    <dbReference type="NCBI Taxonomy" id="2931921"/>
    <lineage>
        <taxon>Bacteria</taxon>
        <taxon>Bacillati</taxon>
        <taxon>Bacillota</taxon>
        <taxon>Bacilli</taxon>
        <taxon>Bacillales</taxon>
        <taxon>Alicyclobacillaceae</taxon>
        <taxon>Alicyclobacillus</taxon>
    </lineage>
</organism>
<evidence type="ECO:0000256" key="2">
    <source>
        <dbReference type="SAM" id="Phobius"/>
    </source>
</evidence>
<dbReference type="InterPro" id="IPR000719">
    <property type="entry name" value="Prot_kinase_dom"/>
</dbReference>
<dbReference type="InterPro" id="IPR011009">
    <property type="entry name" value="Kinase-like_dom_sf"/>
</dbReference>
<evidence type="ECO:0000313" key="5">
    <source>
        <dbReference type="Proteomes" id="UP000663505"/>
    </source>
</evidence>
<dbReference type="GO" id="GO:0005524">
    <property type="term" value="F:ATP binding"/>
    <property type="evidence" value="ECO:0007669"/>
    <property type="project" value="InterPro"/>
</dbReference>
<dbReference type="RefSeq" id="WP_206657630.1">
    <property type="nucleotide sequence ID" value="NZ_CP071182.1"/>
</dbReference>